<dbReference type="EMBL" id="GL876987">
    <property type="protein sequence ID" value="KLU92763.1"/>
    <property type="molecule type" value="Genomic_DNA"/>
</dbReference>
<accession>A0A0C4EFZ2</accession>
<proteinExistence type="predicted"/>
<dbReference type="EMBL" id="ADBL01002903">
    <property type="status" value="NOT_ANNOTATED_CDS"/>
    <property type="molecule type" value="Genomic_DNA"/>
</dbReference>
<sequence length="175" mass="19570">MRRLVRGQHAFVPSCVRLIFGRDIIQHKPSRSSARPSDGYWLCRMGISPAGEMGTELGHSDAWAEVRRGFEMTTEIPPVHPDVRGGTSQPDEERVRIDWGWKFGVRNPTRGAVSGGGSRQETWVKFVHDAPLVVFTVLNLPTDYNNDAVGLFLELDGSAIASKVRSQKKFPTRRV</sequence>
<gene>
    <name evidence="1" type="ORF">MAPG_11704</name>
</gene>
<dbReference type="AlphaFoldDB" id="A0A0C4EFZ2"/>
<evidence type="ECO:0000313" key="1">
    <source>
        <dbReference type="EMBL" id="KLU92763.1"/>
    </source>
</evidence>
<dbReference type="eggNOG" id="ENOG502RNAG">
    <property type="taxonomic scope" value="Eukaryota"/>
</dbReference>
<keyword evidence="3" id="KW-1185">Reference proteome</keyword>
<name>A0A0C4EFZ2_MAGP6</name>
<reference evidence="1" key="3">
    <citation type="submission" date="2011-03" db="EMBL/GenBank/DDBJ databases">
        <title>Annotation of Magnaporthe poae ATCC 64411.</title>
        <authorList>
            <person name="Ma L.-J."/>
            <person name="Dead R."/>
            <person name="Young S.K."/>
            <person name="Zeng Q."/>
            <person name="Gargeya S."/>
            <person name="Fitzgerald M."/>
            <person name="Haas B."/>
            <person name="Abouelleil A."/>
            <person name="Alvarado L."/>
            <person name="Arachchi H.M."/>
            <person name="Berlin A."/>
            <person name="Brown A."/>
            <person name="Chapman S.B."/>
            <person name="Chen Z."/>
            <person name="Dunbar C."/>
            <person name="Freedman E."/>
            <person name="Gearin G."/>
            <person name="Gellesch M."/>
            <person name="Goldberg J."/>
            <person name="Griggs A."/>
            <person name="Gujja S."/>
            <person name="Heiman D."/>
            <person name="Howarth C."/>
            <person name="Larson L."/>
            <person name="Lui A."/>
            <person name="MacDonald P.J.P."/>
            <person name="Mehta T."/>
            <person name="Montmayeur A."/>
            <person name="Murphy C."/>
            <person name="Neiman D."/>
            <person name="Pearson M."/>
            <person name="Priest M."/>
            <person name="Roberts A."/>
            <person name="Saif S."/>
            <person name="Shea T."/>
            <person name="Shenoy N."/>
            <person name="Sisk P."/>
            <person name="Stolte C."/>
            <person name="Sykes S."/>
            <person name="Yandava C."/>
            <person name="Wortman J."/>
            <person name="Nusbaum C."/>
            <person name="Birren B."/>
        </authorList>
    </citation>
    <scope>NUCLEOTIDE SEQUENCE</scope>
    <source>
        <strain evidence="1">ATCC 64411</strain>
    </source>
</reference>
<reference evidence="3" key="1">
    <citation type="submission" date="2010-05" db="EMBL/GenBank/DDBJ databases">
        <title>The genome sequence of Magnaporthe poae strain ATCC 64411.</title>
        <authorList>
            <person name="Ma L.-J."/>
            <person name="Dead R."/>
            <person name="Young S."/>
            <person name="Zeng Q."/>
            <person name="Koehrsen M."/>
            <person name="Alvarado L."/>
            <person name="Berlin A."/>
            <person name="Chapman S.B."/>
            <person name="Chen Z."/>
            <person name="Freedman E."/>
            <person name="Gellesch M."/>
            <person name="Goldberg J."/>
            <person name="Griggs A."/>
            <person name="Gujja S."/>
            <person name="Heilman E.R."/>
            <person name="Heiman D."/>
            <person name="Hepburn T."/>
            <person name="Howarth C."/>
            <person name="Jen D."/>
            <person name="Larson L."/>
            <person name="Mehta T."/>
            <person name="Neiman D."/>
            <person name="Pearson M."/>
            <person name="Roberts A."/>
            <person name="Saif S."/>
            <person name="Shea T."/>
            <person name="Shenoy N."/>
            <person name="Sisk P."/>
            <person name="Stolte C."/>
            <person name="Sykes S."/>
            <person name="Walk T."/>
            <person name="White J."/>
            <person name="Yandava C."/>
            <person name="Haas B."/>
            <person name="Nusbaum C."/>
            <person name="Birren B."/>
        </authorList>
    </citation>
    <scope>NUCLEOTIDE SEQUENCE [LARGE SCALE GENOMIC DNA]</scope>
    <source>
        <strain evidence="3">ATCC 64411 / 73-15</strain>
    </source>
</reference>
<dbReference type="VEuPathDB" id="FungiDB:MAPG_11704"/>
<reference evidence="2" key="4">
    <citation type="journal article" date="2015" name="G3 (Bethesda)">
        <title>Genome sequences of three phytopathogenic species of the Magnaporthaceae family of fungi.</title>
        <authorList>
            <person name="Okagaki L.H."/>
            <person name="Nunes C.C."/>
            <person name="Sailsbery J."/>
            <person name="Clay B."/>
            <person name="Brown D."/>
            <person name="John T."/>
            <person name="Oh Y."/>
            <person name="Young N."/>
            <person name="Fitzgerald M."/>
            <person name="Haas B.J."/>
            <person name="Zeng Q."/>
            <person name="Young S."/>
            <person name="Adiconis X."/>
            <person name="Fan L."/>
            <person name="Levin J.Z."/>
            <person name="Mitchell T.K."/>
            <person name="Okubara P.A."/>
            <person name="Farman M.L."/>
            <person name="Kohn L.M."/>
            <person name="Birren B."/>
            <person name="Ma L.-J."/>
            <person name="Dean R.A."/>
        </authorList>
    </citation>
    <scope>NUCLEOTIDE SEQUENCE</scope>
    <source>
        <strain evidence="2">ATCC 64411 / 73-15</strain>
    </source>
</reference>
<reference evidence="1" key="2">
    <citation type="submission" date="2010-05" db="EMBL/GenBank/DDBJ databases">
        <title>The Genome Sequence of Magnaporthe poae strain ATCC 64411.</title>
        <authorList>
            <consortium name="The Broad Institute Genome Sequencing Platform"/>
            <consortium name="Broad Institute Genome Sequencing Center for Infectious Disease"/>
            <person name="Ma L.-J."/>
            <person name="Dead R."/>
            <person name="Young S."/>
            <person name="Zeng Q."/>
            <person name="Koehrsen M."/>
            <person name="Alvarado L."/>
            <person name="Berlin A."/>
            <person name="Chapman S.B."/>
            <person name="Chen Z."/>
            <person name="Freedman E."/>
            <person name="Gellesch M."/>
            <person name="Goldberg J."/>
            <person name="Griggs A."/>
            <person name="Gujja S."/>
            <person name="Heilman E.R."/>
            <person name="Heiman D."/>
            <person name="Hepburn T."/>
            <person name="Howarth C."/>
            <person name="Jen D."/>
            <person name="Larson L."/>
            <person name="Mehta T."/>
            <person name="Neiman D."/>
            <person name="Pearson M."/>
            <person name="Roberts A."/>
            <person name="Saif S."/>
            <person name="Shea T."/>
            <person name="Shenoy N."/>
            <person name="Sisk P."/>
            <person name="Stolte C."/>
            <person name="Sykes S."/>
            <person name="Walk T."/>
            <person name="White J."/>
            <person name="Yandava C."/>
            <person name="Haas B."/>
            <person name="Nusbaum C."/>
            <person name="Birren B."/>
        </authorList>
    </citation>
    <scope>NUCLEOTIDE SEQUENCE</scope>
    <source>
        <strain evidence="1">ATCC 64411</strain>
    </source>
</reference>
<protein>
    <submittedName>
        <fullName evidence="1 2">Uncharacterized protein</fullName>
    </submittedName>
</protein>
<dbReference type="EnsemblFungi" id="MAPG_11704T0">
    <property type="protein sequence ID" value="MAPG_11704T0"/>
    <property type="gene ID" value="MAPG_11704"/>
</dbReference>
<dbReference type="Proteomes" id="UP000011715">
    <property type="component" value="Unassembled WGS sequence"/>
</dbReference>
<dbReference type="OrthoDB" id="5370596at2759"/>
<evidence type="ECO:0000313" key="3">
    <source>
        <dbReference type="Proteomes" id="UP000011715"/>
    </source>
</evidence>
<evidence type="ECO:0000313" key="2">
    <source>
        <dbReference type="EnsemblFungi" id="MAPG_11704T0"/>
    </source>
</evidence>
<organism evidence="2 3">
    <name type="scientific">Magnaporthiopsis poae (strain ATCC 64411 / 73-15)</name>
    <name type="common">Kentucky bluegrass fungus</name>
    <name type="synonym">Magnaporthe poae</name>
    <dbReference type="NCBI Taxonomy" id="644358"/>
    <lineage>
        <taxon>Eukaryota</taxon>
        <taxon>Fungi</taxon>
        <taxon>Dikarya</taxon>
        <taxon>Ascomycota</taxon>
        <taxon>Pezizomycotina</taxon>
        <taxon>Sordariomycetes</taxon>
        <taxon>Sordariomycetidae</taxon>
        <taxon>Magnaporthales</taxon>
        <taxon>Magnaporthaceae</taxon>
        <taxon>Magnaporthiopsis</taxon>
    </lineage>
</organism>
<reference evidence="2" key="5">
    <citation type="submission" date="2015-06" db="UniProtKB">
        <authorList>
            <consortium name="EnsemblFungi"/>
        </authorList>
    </citation>
    <scope>IDENTIFICATION</scope>
    <source>
        <strain evidence="2">ATCC 64411</strain>
    </source>
</reference>